<name>A0A8H8TYE1_9HELO</name>
<evidence type="ECO:0000313" key="3">
    <source>
        <dbReference type="Proteomes" id="UP000431533"/>
    </source>
</evidence>
<reference evidence="2 3" key="1">
    <citation type="submission" date="2018-05" db="EMBL/GenBank/DDBJ databases">
        <title>Genome sequencing and assembly of the regulated plant pathogen Lachnellula willkommii and related sister species for the development of diagnostic species identification markers.</title>
        <authorList>
            <person name="Giroux E."/>
            <person name="Bilodeau G."/>
        </authorList>
    </citation>
    <scope>NUCLEOTIDE SEQUENCE [LARGE SCALE GENOMIC DNA]</scope>
    <source>
        <strain evidence="2 3">CBS 185.66</strain>
    </source>
</reference>
<keyword evidence="3" id="KW-1185">Reference proteome</keyword>
<feature type="region of interest" description="Disordered" evidence="1">
    <location>
        <begin position="1"/>
        <end position="115"/>
    </location>
</feature>
<evidence type="ECO:0000313" key="2">
    <source>
        <dbReference type="EMBL" id="TVY27039.1"/>
    </source>
</evidence>
<dbReference type="GeneID" id="41984954"/>
<dbReference type="EMBL" id="QGMH01000056">
    <property type="protein sequence ID" value="TVY27039.1"/>
    <property type="molecule type" value="Genomic_DNA"/>
</dbReference>
<protein>
    <submittedName>
        <fullName evidence="2">Uncharacterized protein</fullName>
    </submittedName>
</protein>
<dbReference type="AlphaFoldDB" id="A0A8H8TYE1"/>
<feature type="compositionally biased region" description="Polar residues" evidence="1">
    <location>
        <begin position="32"/>
        <end position="45"/>
    </location>
</feature>
<feature type="compositionally biased region" description="Basic and acidic residues" evidence="1">
    <location>
        <begin position="13"/>
        <end position="28"/>
    </location>
</feature>
<proteinExistence type="predicted"/>
<dbReference type="RefSeq" id="XP_031005827.1">
    <property type="nucleotide sequence ID" value="XM_031149712.1"/>
</dbReference>
<dbReference type="OrthoDB" id="3543556at2759"/>
<sequence length="262" mass="29107">MANYPTPPPTSSPKEHIHNNNCNHDIHPRTYHSYSPPTFPPSAQESYYYAAPPQSTRINNNQNPRPYDNQKPASYNSNNPTARPQRRRTPPPRPIYFSPTNKPPSPYSTARPRPRPGFVKRITAKIEEWVRSFIRWAKEHPVKAGLAAFVPLVAAAGFAKAVHGIIALGGELLGRETDEHEGGKEGGDEEGKKKEKPKKVYGWGLDHFVGFGGSKGGPMEGMLKILQMLVVFSTTFADLIDVQESLLQALPEHGTEIGKYFA</sequence>
<evidence type="ECO:0000256" key="1">
    <source>
        <dbReference type="SAM" id="MobiDB-lite"/>
    </source>
</evidence>
<feature type="region of interest" description="Disordered" evidence="1">
    <location>
        <begin position="176"/>
        <end position="196"/>
    </location>
</feature>
<gene>
    <name evidence="2" type="ORF">LHYA1_G004756</name>
</gene>
<feature type="compositionally biased region" description="Basic and acidic residues" evidence="1">
    <location>
        <begin position="176"/>
        <end position="193"/>
    </location>
</feature>
<feature type="compositionally biased region" description="Pro residues" evidence="1">
    <location>
        <begin position="1"/>
        <end position="11"/>
    </location>
</feature>
<comment type="caution">
    <text evidence="2">The sequence shown here is derived from an EMBL/GenBank/DDBJ whole genome shotgun (WGS) entry which is preliminary data.</text>
</comment>
<dbReference type="Proteomes" id="UP000431533">
    <property type="component" value="Unassembled WGS sequence"/>
</dbReference>
<organism evidence="2 3">
    <name type="scientific">Lachnellula hyalina</name>
    <dbReference type="NCBI Taxonomy" id="1316788"/>
    <lineage>
        <taxon>Eukaryota</taxon>
        <taxon>Fungi</taxon>
        <taxon>Dikarya</taxon>
        <taxon>Ascomycota</taxon>
        <taxon>Pezizomycotina</taxon>
        <taxon>Leotiomycetes</taxon>
        <taxon>Helotiales</taxon>
        <taxon>Lachnaceae</taxon>
        <taxon>Lachnellula</taxon>
    </lineage>
</organism>
<accession>A0A8H8TYE1</accession>
<feature type="compositionally biased region" description="Polar residues" evidence="1">
    <location>
        <begin position="53"/>
        <end position="64"/>
    </location>
</feature>